<keyword evidence="3" id="KW-1185">Reference proteome</keyword>
<organism evidence="2 3">
    <name type="scientific">Elysia marginata</name>
    <dbReference type="NCBI Taxonomy" id="1093978"/>
    <lineage>
        <taxon>Eukaryota</taxon>
        <taxon>Metazoa</taxon>
        <taxon>Spiralia</taxon>
        <taxon>Lophotrochozoa</taxon>
        <taxon>Mollusca</taxon>
        <taxon>Gastropoda</taxon>
        <taxon>Heterobranchia</taxon>
        <taxon>Euthyneura</taxon>
        <taxon>Panpulmonata</taxon>
        <taxon>Sacoglossa</taxon>
        <taxon>Placobranchoidea</taxon>
        <taxon>Plakobranchidae</taxon>
        <taxon>Elysia</taxon>
    </lineage>
</organism>
<accession>A0AAV4H6Z6</accession>
<comment type="caution">
    <text evidence="2">The sequence shown here is derived from an EMBL/GenBank/DDBJ whole genome shotgun (WGS) entry which is preliminary data.</text>
</comment>
<evidence type="ECO:0000313" key="3">
    <source>
        <dbReference type="Proteomes" id="UP000762676"/>
    </source>
</evidence>
<feature type="region of interest" description="Disordered" evidence="1">
    <location>
        <begin position="1"/>
        <end position="27"/>
    </location>
</feature>
<dbReference type="Proteomes" id="UP000762676">
    <property type="component" value="Unassembled WGS sequence"/>
</dbReference>
<name>A0AAV4H6Z6_9GAST</name>
<reference evidence="2 3" key="1">
    <citation type="journal article" date="2021" name="Elife">
        <title>Chloroplast acquisition without the gene transfer in kleptoplastic sea slugs, Plakobranchus ocellatus.</title>
        <authorList>
            <person name="Maeda T."/>
            <person name="Takahashi S."/>
            <person name="Yoshida T."/>
            <person name="Shimamura S."/>
            <person name="Takaki Y."/>
            <person name="Nagai Y."/>
            <person name="Toyoda A."/>
            <person name="Suzuki Y."/>
            <person name="Arimoto A."/>
            <person name="Ishii H."/>
            <person name="Satoh N."/>
            <person name="Nishiyama T."/>
            <person name="Hasebe M."/>
            <person name="Maruyama T."/>
            <person name="Minagawa J."/>
            <person name="Obokata J."/>
            <person name="Shigenobu S."/>
        </authorList>
    </citation>
    <scope>NUCLEOTIDE SEQUENCE [LARGE SCALE GENOMIC DNA]</scope>
</reference>
<evidence type="ECO:0000313" key="2">
    <source>
        <dbReference type="EMBL" id="GFR93544.1"/>
    </source>
</evidence>
<protein>
    <submittedName>
        <fullName evidence="2">Uncharacterized protein</fullName>
    </submittedName>
</protein>
<proteinExistence type="predicted"/>
<dbReference type="AlphaFoldDB" id="A0AAV4H6Z6"/>
<dbReference type="EMBL" id="BMAT01008843">
    <property type="protein sequence ID" value="GFR93544.1"/>
    <property type="molecule type" value="Genomic_DNA"/>
</dbReference>
<evidence type="ECO:0000256" key="1">
    <source>
        <dbReference type="SAM" id="MobiDB-lite"/>
    </source>
</evidence>
<gene>
    <name evidence="2" type="ORF">ElyMa_004380700</name>
</gene>
<sequence>MKDTNSGGRQRGRVVRASDSRSGGRGFDSRPCHVVIALGKAINPFFPSPPTCKMDTHLQAILEFVMCACNTTPCIWVKSGLQMY</sequence>